<organism evidence="1 2">
    <name type="scientific">Chionoecetes opilio</name>
    <name type="common">Atlantic snow crab</name>
    <name type="synonym">Cancer opilio</name>
    <dbReference type="NCBI Taxonomy" id="41210"/>
    <lineage>
        <taxon>Eukaryota</taxon>
        <taxon>Metazoa</taxon>
        <taxon>Ecdysozoa</taxon>
        <taxon>Arthropoda</taxon>
        <taxon>Crustacea</taxon>
        <taxon>Multicrustacea</taxon>
        <taxon>Malacostraca</taxon>
        <taxon>Eumalacostraca</taxon>
        <taxon>Eucarida</taxon>
        <taxon>Decapoda</taxon>
        <taxon>Pleocyemata</taxon>
        <taxon>Brachyura</taxon>
        <taxon>Eubrachyura</taxon>
        <taxon>Majoidea</taxon>
        <taxon>Majidae</taxon>
        <taxon>Chionoecetes</taxon>
    </lineage>
</organism>
<evidence type="ECO:0000313" key="1">
    <source>
        <dbReference type="EMBL" id="KAG0721885.1"/>
    </source>
</evidence>
<dbReference type="Proteomes" id="UP000770661">
    <property type="component" value="Unassembled WGS sequence"/>
</dbReference>
<dbReference type="EMBL" id="JACEEZ010010357">
    <property type="protein sequence ID" value="KAG0721885.1"/>
    <property type="molecule type" value="Genomic_DNA"/>
</dbReference>
<evidence type="ECO:0000313" key="2">
    <source>
        <dbReference type="Proteomes" id="UP000770661"/>
    </source>
</evidence>
<name>A0A8J4Y683_CHIOP</name>
<dbReference type="AlphaFoldDB" id="A0A8J4Y683"/>
<keyword evidence="2" id="KW-1185">Reference proteome</keyword>
<comment type="caution">
    <text evidence="1">The sequence shown here is derived from an EMBL/GenBank/DDBJ whole genome shotgun (WGS) entry which is preliminary data.</text>
</comment>
<gene>
    <name evidence="1" type="ORF">GWK47_045561</name>
</gene>
<protein>
    <submittedName>
        <fullName evidence="1">Uncharacterized protein</fullName>
    </submittedName>
</protein>
<reference evidence="1" key="1">
    <citation type="submission" date="2020-07" db="EMBL/GenBank/DDBJ databases">
        <title>The High-quality genome of the commercially important snow crab, Chionoecetes opilio.</title>
        <authorList>
            <person name="Jeong J.-H."/>
            <person name="Ryu S."/>
        </authorList>
    </citation>
    <scope>NUCLEOTIDE SEQUENCE</scope>
    <source>
        <strain evidence="1">MADBK_172401_WGS</strain>
        <tissue evidence="1">Digestive gland</tissue>
    </source>
</reference>
<sequence length="166" mass="17950">MPFTTFTCGTFPGGLLSPSPLASATVANPVILNPKGVSAEDDSLAQTRSPSLWLKPEGNIPRFEAIGFSVACSLAAMPCFSLSRSLPKESETDPTPCGDHLFFKFLWMPGNLGICSLKFQCPFRTQIFCGSIAASVETSKGYRTPRKRLRLPFQTVSSSTPVPRKT</sequence>
<proteinExistence type="predicted"/>
<accession>A0A8J4Y683</accession>